<protein>
    <submittedName>
        <fullName evidence="1">Uncharacterized protein</fullName>
    </submittedName>
</protein>
<comment type="caution">
    <text evidence="1">The sequence shown here is derived from an EMBL/GenBank/DDBJ whole genome shotgun (WGS) entry which is preliminary data.</text>
</comment>
<proteinExistence type="predicted"/>
<accession>A0ABU9AP07</accession>
<dbReference type="EMBL" id="JBBUKT010000001">
    <property type="protein sequence ID" value="MEK7948931.1"/>
    <property type="molecule type" value="Genomic_DNA"/>
</dbReference>
<keyword evidence="2" id="KW-1185">Reference proteome</keyword>
<evidence type="ECO:0000313" key="2">
    <source>
        <dbReference type="Proteomes" id="UP001371305"/>
    </source>
</evidence>
<sequence length="236" mass="26425">MHPLYTAEEWKQTQTDQQFILKPSYYNRPLHWAIRLPAATPSGIPIEPENADDDSEAAQILIHKADEWGSIMTDGTVGREKPDKSLGTLRKQIDEAATGDGDVSSPAFVDGSAGFPTLKKRLEFDGGHGIRTVTQWLFENDLMRKGRLHYLFVGMSDDNTCQIIATFPITLPGLPDDSPDAEHLGRSSRREEDLSQNFEAYCTEAEAWLATHAAEITPGLQTLDDMIRSLVVRRWE</sequence>
<dbReference type="Proteomes" id="UP001371305">
    <property type="component" value="Unassembled WGS sequence"/>
</dbReference>
<organism evidence="1 2">
    <name type="scientific">Luteolibacter soli</name>
    <dbReference type="NCBI Taxonomy" id="3135280"/>
    <lineage>
        <taxon>Bacteria</taxon>
        <taxon>Pseudomonadati</taxon>
        <taxon>Verrucomicrobiota</taxon>
        <taxon>Verrucomicrobiia</taxon>
        <taxon>Verrucomicrobiales</taxon>
        <taxon>Verrucomicrobiaceae</taxon>
        <taxon>Luteolibacter</taxon>
    </lineage>
</organism>
<name>A0ABU9AP07_9BACT</name>
<gene>
    <name evidence="1" type="ORF">WKV53_00405</name>
</gene>
<evidence type="ECO:0000313" key="1">
    <source>
        <dbReference type="EMBL" id="MEK7948931.1"/>
    </source>
</evidence>
<reference evidence="1 2" key="1">
    <citation type="submission" date="2024-04" db="EMBL/GenBank/DDBJ databases">
        <title>Luteolibacter sp. isolated from soil.</title>
        <authorList>
            <person name="An J."/>
        </authorList>
    </citation>
    <scope>NUCLEOTIDE SEQUENCE [LARGE SCALE GENOMIC DNA]</scope>
    <source>
        <strain evidence="1 2">Y139</strain>
    </source>
</reference>
<dbReference type="RefSeq" id="WP_341402274.1">
    <property type="nucleotide sequence ID" value="NZ_JBBUKT010000001.1"/>
</dbReference>